<dbReference type="Proteomes" id="UP001054902">
    <property type="component" value="Unassembled WGS sequence"/>
</dbReference>
<sequence>MQQAQSSRNNTNDGSFTPKLSAILGSFLEVLIHEILYTRSLYPHDAFSPTRHYGVLCHACRHSGVVDYIYDTLKVAIPAIIAGIVEGLYLVFYDEDTDEIYERFALEFQLEDVVEIQAESLKQPYGTSANRPNSTNPMDPSTLERHALHYKIKQLESNLRDVLLRISSLQGTDLGRRRGRSTFSPSTTFKLCLKKLEIEEGREVCPPELEDALQNGKWFSPDDDLCQFSSSNNSFQKPSAKMSDSSHADHLENHVNQCSKKGRNHLGSVVTRPLKSVGIPSCGLSLQMLYEFEPSNME</sequence>
<dbReference type="SUPFAM" id="SSF56019">
    <property type="entry name" value="The spindle assembly checkpoint protein mad2"/>
    <property type="match status" value="1"/>
</dbReference>
<evidence type="ECO:0000313" key="2">
    <source>
        <dbReference type="EMBL" id="GFH52447.1"/>
    </source>
</evidence>
<dbReference type="InterPro" id="IPR045091">
    <property type="entry name" value="Mad2-like"/>
</dbReference>
<dbReference type="PROSITE" id="PS50815">
    <property type="entry name" value="HORMA"/>
    <property type="match status" value="1"/>
</dbReference>
<comment type="caution">
    <text evidence="2">The sequence shown here is derived from an EMBL/GenBank/DDBJ whole genome shotgun (WGS) entry which is preliminary data.</text>
</comment>
<dbReference type="AlphaFoldDB" id="A0AAD3CUS3"/>
<dbReference type="GO" id="GO:0016035">
    <property type="term" value="C:zeta DNA polymerase complex"/>
    <property type="evidence" value="ECO:0007669"/>
    <property type="project" value="TreeGrafter"/>
</dbReference>
<keyword evidence="3" id="KW-1185">Reference proteome</keyword>
<accession>A0AAD3CUS3</accession>
<reference evidence="2 3" key="1">
    <citation type="journal article" date="2021" name="Sci. Rep.">
        <title>The genome of the diatom Chaetoceros tenuissimus carries an ancient integrated fragment of an extant virus.</title>
        <authorList>
            <person name="Hongo Y."/>
            <person name="Kimura K."/>
            <person name="Takaki Y."/>
            <person name="Yoshida Y."/>
            <person name="Baba S."/>
            <person name="Kobayashi G."/>
            <person name="Nagasaki K."/>
            <person name="Hano T."/>
            <person name="Tomaru Y."/>
        </authorList>
    </citation>
    <scope>NUCLEOTIDE SEQUENCE [LARGE SCALE GENOMIC DNA]</scope>
    <source>
        <strain evidence="2 3">NIES-3715</strain>
    </source>
</reference>
<dbReference type="EMBL" id="BLLK01000045">
    <property type="protein sequence ID" value="GFH52447.1"/>
    <property type="molecule type" value="Genomic_DNA"/>
</dbReference>
<evidence type="ECO:0000313" key="3">
    <source>
        <dbReference type="Proteomes" id="UP001054902"/>
    </source>
</evidence>
<dbReference type="Pfam" id="PF02301">
    <property type="entry name" value="HORMA"/>
    <property type="match status" value="1"/>
</dbReference>
<dbReference type="PANTHER" id="PTHR11842">
    <property type="entry name" value="MITOTIC SPINDLE ASSEMBLY CHECKPOINT PROTEIN MAD2"/>
    <property type="match status" value="1"/>
</dbReference>
<dbReference type="PANTHER" id="PTHR11842:SF10">
    <property type="entry name" value="MITOTIC SPINDLE ASSEMBLY CHECKPOINT PROTEIN MAD2B"/>
    <property type="match status" value="1"/>
</dbReference>
<evidence type="ECO:0000259" key="1">
    <source>
        <dbReference type="PROSITE" id="PS50815"/>
    </source>
</evidence>
<proteinExistence type="predicted"/>
<feature type="domain" description="HORMA" evidence="1">
    <location>
        <begin position="18"/>
        <end position="242"/>
    </location>
</feature>
<dbReference type="InterPro" id="IPR003511">
    <property type="entry name" value="HORMA_dom"/>
</dbReference>
<organism evidence="2 3">
    <name type="scientific">Chaetoceros tenuissimus</name>
    <dbReference type="NCBI Taxonomy" id="426638"/>
    <lineage>
        <taxon>Eukaryota</taxon>
        <taxon>Sar</taxon>
        <taxon>Stramenopiles</taxon>
        <taxon>Ochrophyta</taxon>
        <taxon>Bacillariophyta</taxon>
        <taxon>Coscinodiscophyceae</taxon>
        <taxon>Chaetocerotophycidae</taxon>
        <taxon>Chaetocerotales</taxon>
        <taxon>Chaetocerotaceae</taxon>
        <taxon>Chaetoceros</taxon>
    </lineage>
</organism>
<protein>
    <recommendedName>
        <fullName evidence="1">HORMA domain-containing protein</fullName>
    </recommendedName>
</protein>
<name>A0AAD3CUS3_9STRA</name>
<dbReference type="Gene3D" id="3.30.900.10">
    <property type="entry name" value="HORMA domain"/>
    <property type="match status" value="1"/>
</dbReference>
<gene>
    <name evidence="2" type="ORF">CTEN210_08923</name>
</gene>
<dbReference type="InterPro" id="IPR036570">
    <property type="entry name" value="HORMA_dom_sf"/>
</dbReference>